<feature type="transmembrane region" description="Helical" evidence="1">
    <location>
        <begin position="12"/>
        <end position="35"/>
    </location>
</feature>
<evidence type="ECO:0000313" key="3">
    <source>
        <dbReference type="Proteomes" id="UP001497512"/>
    </source>
</evidence>
<evidence type="ECO:0000256" key="1">
    <source>
        <dbReference type="SAM" id="Phobius"/>
    </source>
</evidence>
<proteinExistence type="predicted"/>
<sequence length="92" mass="10461">MDLAVFLHADILVILAILTCLLQTAKLLRCLLLLIRECRAARRDASRSRGLPIAESFINLLRAVLAMQVYPTMMKDVDEVSAGWWDCRKCTR</sequence>
<evidence type="ECO:0000313" key="2">
    <source>
        <dbReference type="EMBL" id="CAK9217219.1"/>
    </source>
</evidence>
<gene>
    <name evidence="2" type="ORF">CSSPTR1EN2_LOCUS13861</name>
</gene>
<evidence type="ECO:0008006" key="4">
    <source>
        <dbReference type="Google" id="ProtNLM"/>
    </source>
</evidence>
<name>A0ABP0UBL9_9BRYO</name>
<keyword evidence="1" id="KW-0472">Membrane</keyword>
<keyword evidence="3" id="KW-1185">Reference proteome</keyword>
<reference evidence="2" key="1">
    <citation type="submission" date="2024-02" db="EMBL/GenBank/DDBJ databases">
        <authorList>
            <consortium name="ELIXIR-Norway"/>
            <consortium name="Elixir Norway"/>
        </authorList>
    </citation>
    <scope>NUCLEOTIDE SEQUENCE</scope>
</reference>
<organism evidence="2 3">
    <name type="scientific">Sphagnum troendelagicum</name>
    <dbReference type="NCBI Taxonomy" id="128251"/>
    <lineage>
        <taxon>Eukaryota</taxon>
        <taxon>Viridiplantae</taxon>
        <taxon>Streptophyta</taxon>
        <taxon>Embryophyta</taxon>
        <taxon>Bryophyta</taxon>
        <taxon>Sphagnophytina</taxon>
        <taxon>Sphagnopsida</taxon>
        <taxon>Sphagnales</taxon>
        <taxon>Sphagnaceae</taxon>
        <taxon>Sphagnum</taxon>
    </lineage>
</organism>
<accession>A0ABP0UBL9</accession>
<dbReference type="Proteomes" id="UP001497512">
    <property type="component" value="Chromosome 2"/>
</dbReference>
<protein>
    <recommendedName>
        <fullName evidence="4">Secreted protein</fullName>
    </recommendedName>
</protein>
<keyword evidence="1" id="KW-1133">Transmembrane helix</keyword>
<dbReference type="EMBL" id="OZ019894">
    <property type="protein sequence ID" value="CAK9217219.1"/>
    <property type="molecule type" value="Genomic_DNA"/>
</dbReference>
<keyword evidence="1" id="KW-0812">Transmembrane</keyword>